<accession>A0AAN9EMB0</accession>
<dbReference type="AlphaFoldDB" id="A0AAN9EMB0"/>
<keyword evidence="1" id="KW-0472">Membrane</keyword>
<proteinExistence type="predicted"/>
<name>A0AAN9EMB0_CROPI</name>
<dbReference type="EMBL" id="JAYWIO010000005">
    <property type="protein sequence ID" value="KAK7259851.1"/>
    <property type="molecule type" value="Genomic_DNA"/>
</dbReference>
<evidence type="ECO:0000256" key="1">
    <source>
        <dbReference type="SAM" id="Phobius"/>
    </source>
</evidence>
<evidence type="ECO:0000313" key="3">
    <source>
        <dbReference type="Proteomes" id="UP001372338"/>
    </source>
</evidence>
<dbReference type="Proteomes" id="UP001372338">
    <property type="component" value="Unassembled WGS sequence"/>
</dbReference>
<keyword evidence="1" id="KW-1133">Transmembrane helix</keyword>
<organism evidence="2 3">
    <name type="scientific">Crotalaria pallida</name>
    <name type="common">Smooth rattlebox</name>
    <name type="synonym">Crotalaria striata</name>
    <dbReference type="NCBI Taxonomy" id="3830"/>
    <lineage>
        <taxon>Eukaryota</taxon>
        <taxon>Viridiplantae</taxon>
        <taxon>Streptophyta</taxon>
        <taxon>Embryophyta</taxon>
        <taxon>Tracheophyta</taxon>
        <taxon>Spermatophyta</taxon>
        <taxon>Magnoliopsida</taxon>
        <taxon>eudicotyledons</taxon>
        <taxon>Gunneridae</taxon>
        <taxon>Pentapetalae</taxon>
        <taxon>rosids</taxon>
        <taxon>fabids</taxon>
        <taxon>Fabales</taxon>
        <taxon>Fabaceae</taxon>
        <taxon>Papilionoideae</taxon>
        <taxon>50 kb inversion clade</taxon>
        <taxon>genistoids sensu lato</taxon>
        <taxon>core genistoids</taxon>
        <taxon>Crotalarieae</taxon>
        <taxon>Crotalaria</taxon>
    </lineage>
</organism>
<gene>
    <name evidence="2" type="ORF">RIF29_25466</name>
</gene>
<comment type="caution">
    <text evidence="2">The sequence shown here is derived from an EMBL/GenBank/DDBJ whole genome shotgun (WGS) entry which is preliminary data.</text>
</comment>
<keyword evidence="1" id="KW-0812">Transmembrane</keyword>
<reference evidence="2 3" key="1">
    <citation type="submission" date="2024-01" db="EMBL/GenBank/DDBJ databases">
        <title>The genomes of 5 underutilized Papilionoideae crops provide insights into root nodulation and disease resistanc.</title>
        <authorList>
            <person name="Yuan L."/>
        </authorList>
    </citation>
    <scope>NUCLEOTIDE SEQUENCE [LARGE SCALE GENOMIC DNA]</scope>
    <source>
        <strain evidence="2">ZHUSHIDOU_FW_LH</strain>
        <tissue evidence="2">Leaf</tissue>
    </source>
</reference>
<evidence type="ECO:0000313" key="2">
    <source>
        <dbReference type="EMBL" id="KAK7259851.1"/>
    </source>
</evidence>
<keyword evidence="3" id="KW-1185">Reference proteome</keyword>
<sequence length="101" mass="11179">MPLPLQSSRSTKIYYVLDIPRARLSLSGPFKLDPSTSPFSISRGLLIFDSRPLEERDNPVRGETRSRSPVRIQVISQVFALLILIQAISGIPLCFIGAVVV</sequence>
<feature type="transmembrane region" description="Helical" evidence="1">
    <location>
        <begin position="74"/>
        <end position="100"/>
    </location>
</feature>
<protein>
    <submittedName>
        <fullName evidence="2">Uncharacterized protein</fullName>
    </submittedName>
</protein>